<reference evidence="2 3" key="1">
    <citation type="journal article" date="2021" name="Elife">
        <title>Chloroplast acquisition without the gene transfer in kleptoplastic sea slugs, Plakobranchus ocellatus.</title>
        <authorList>
            <person name="Maeda T."/>
            <person name="Takahashi S."/>
            <person name="Yoshida T."/>
            <person name="Shimamura S."/>
            <person name="Takaki Y."/>
            <person name="Nagai Y."/>
            <person name="Toyoda A."/>
            <person name="Suzuki Y."/>
            <person name="Arimoto A."/>
            <person name="Ishii H."/>
            <person name="Satoh N."/>
            <person name="Nishiyama T."/>
            <person name="Hasebe M."/>
            <person name="Maruyama T."/>
            <person name="Minagawa J."/>
            <person name="Obokata J."/>
            <person name="Shigenobu S."/>
        </authorList>
    </citation>
    <scope>NUCLEOTIDE SEQUENCE [LARGE SCALE GENOMIC DNA]</scope>
</reference>
<dbReference type="AlphaFoldDB" id="A0AAV4ED65"/>
<feature type="domain" description="Reverse transcriptase" evidence="1">
    <location>
        <begin position="1"/>
        <end position="103"/>
    </location>
</feature>
<keyword evidence="3" id="KW-1185">Reference proteome</keyword>
<sequence length="103" mass="11921">MSTAFDTITIDELLEILEPIIHEDKTRMMRFLMSNIAINTKIDRTARQKPFTGNAGRPRGDSLSHVLFPIYFENVFKEKLHILPQSTDGRERICPDEIAYPDQ</sequence>
<dbReference type="Proteomes" id="UP000762676">
    <property type="component" value="Unassembled WGS sequence"/>
</dbReference>
<accession>A0AAV4ED65</accession>
<evidence type="ECO:0000313" key="3">
    <source>
        <dbReference type="Proteomes" id="UP000762676"/>
    </source>
</evidence>
<feature type="non-terminal residue" evidence="2">
    <location>
        <position position="103"/>
    </location>
</feature>
<dbReference type="EMBL" id="BMAT01010688">
    <property type="protein sequence ID" value="GFR58621.1"/>
    <property type="molecule type" value="Genomic_DNA"/>
</dbReference>
<gene>
    <name evidence="2" type="ORF">ElyMa_005365200</name>
</gene>
<dbReference type="InterPro" id="IPR000477">
    <property type="entry name" value="RT_dom"/>
</dbReference>
<evidence type="ECO:0000313" key="2">
    <source>
        <dbReference type="EMBL" id="GFR58621.1"/>
    </source>
</evidence>
<protein>
    <submittedName>
        <fullName evidence="2">Very-long-chain enoyl-CoA reductase</fullName>
    </submittedName>
</protein>
<organism evidence="2 3">
    <name type="scientific">Elysia marginata</name>
    <dbReference type="NCBI Taxonomy" id="1093978"/>
    <lineage>
        <taxon>Eukaryota</taxon>
        <taxon>Metazoa</taxon>
        <taxon>Spiralia</taxon>
        <taxon>Lophotrochozoa</taxon>
        <taxon>Mollusca</taxon>
        <taxon>Gastropoda</taxon>
        <taxon>Heterobranchia</taxon>
        <taxon>Euthyneura</taxon>
        <taxon>Panpulmonata</taxon>
        <taxon>Sacoglossa</taxon>
        <taxon>Placobranchoidea</taxon>
        <taxon>Plakobranchidae</taxon>
        <taxon>Elysia</taxon>
    </lineage>
</organism>
<dbReference type="PROSITE" id="PS50878">
    <property type="entry name" value="RT_POL"/>
    <property type="match status" value="1"/>
</dbReference>
<evidence type="ECO:0000259" key="1">
    <source>
        <dbReference type="PROSITE" id="PS50878"/>
    </source>
</evidence>
<comment type="caution">
    <text evidence="2">The sequence shown here is derived from an EMBL/GenBank/DDBJ whole genome shotgun (WGS) entry which is preliminary data.</text>
</comment>
<proteinExistence type="predicted"/>
<name>A0AAV4ED65_9GAST</name>